<keyword evidence="1" id="KW-0812">Transmembrane</keyword>
<proteinExistence type="predicted"/>
<reference evidence="2" key="1">
    <citation type="submission" date="2014-03" db="EMBL/GenBank/DDBJ databases">
        <authorList>
            <person name="Casaregola S."/>
        </authorList>
    </citation>
    <scope>NUCLEOTIDE SEQUENCE [LARGE SCALE GENOMIC DNA]</scope>
    <source>
        <strain evidence="2">CLIB 918</strain>
    </source>
</reference>
<comment type="caution">
    <text evidence="2">The sequence shown here is derived from an EMBL/GenBank/DDBJ whole genome shotgun (WGS) entry which is preliminary data.</text>
</comment>
<protein>
    <submittedName>
        <fullName evidence="2">Similar to Mycobacterium phage TM4 NP_569822.1 [Mycobacterium phage TM4]</fullName>
    </submittedName>
</protein>
<feature type="transmembrane region" description="Helical" evidence="1">
    <location>
        <begin position="12"/>
        <end position="31"/>
    </location>
</feature>
<evidence type="ECO:0000313" key="2">
    <source>
        <dbReference type="EMBL" id="CDO56260.1"/>
    </source>
</evidence>
<organism evidence="2 3">
    <name type="scientific">Geotrichum candidum</name>
    <name type="common">Oospora lactis</name>
    <name type="synonym">Dipodascus geotrichum</name>
    <dbReference type="NCBI Taxonomy" id="1173061"/>
    <lineage>
        <taxon>Eukaryota</taxon>
        <taxon>Fungi</taxon>
        <taxon>Dikarya</taxon>
        <taxon>Ascomycota</taxon>
        <taxon>Saccharomycotina</taxon>
        <taxon>Dipodascomycetes</taxon>
        <taxon>Dipodascales</taxon>
        <taxon>Dipodascaceae</taxon>
        <taxon>Geotrichum</taxon>
    </lineage>
</organism>
<evidence type="ECO:0000256" key="1">
    <source>
        <dbReference type="SAM" id="Phobius"/>
    </source>
</evidence>
<keyword evidence="3" id="KW-1185">Reference proteome</keyword>
<evidence type="ECO:0000313" key="3">
    <source>
        <dbReference type="Proteomes" id="UP000242525"/>
    </source>
</evidence>
<dbReference type="Proteomes" id="UP000242525">
    <property type="component" value="Unassembled WGS sequence"/>
</dbReference>
<sequence>MTPKTSASLKRVPLVIGISAIAGFIFTRQVLYTPSRKGATPVERSGGGI</sequence>
<name>A0A0J9XH80_GEOCN</name>
<dbReference type="AlphaFoldDB" id="A0A0J9XH80"/>
<keyword evidence="1" id="KW-1133">Transmembrane helix</keyword>
<keyword evidence="1" id="KW-0472">Membrane</keyword>
<accession>A0A0J9XH80</accession>
<dbReference type="EMBL" id="CCBN010000014">
    <property type="protein sequence ID" value="CDO56260.1"/>
    <property type="molecule type" value="Genomic_DNA"/>
</dbReference>
<gene>
    <name evidence="2" type="ORF">BN980_GECA14s01819g</name>
</gene>